<accession>A0A0M2SSE1</accession>
<dbReference type="InterPro" id="IPR051206">
    <property type="entry name" value="NAMLAA_amidase_2"/>
</dbReference>
<dbReference type="RefSeq" id="WP_046524337.1">
    <property type="nucleotide sequence ID" value="NZ_LAYY01000014.1"/>
</dbReference>
<reference evidence="8 9" key="1">
    <citation type="submission" date="2015-04" db="EMBL/GenBank/DDBJ databases">
        <title>Taxonomic description and genome sequence of Bacillus campisalis sp. nov., a novel member of the genus Bacillus isolated from solar saltern.</title>
        <authorList>
            <person name="Mathan Kumar R."/>
            <person name="Kaur G."/>
            <person name="Kumar A."/>
            <person name="Singh N.K."/>
            <person name="Kaur N."/>
            <person name="Kumar N."/>
            <person name="Mayilraj S."/>
        </authorList>
    </citation>
    <scope>NUCLEOTIDE SEQUENCE [LARGE SCALE GENOMIC DNA]</scope>
    <source>
        <strain evidence="8 9">SA2-6</strain>
    </source>
</reference>
<dbReference type="PANTHER" id="PTHR30417">
    <property type="entry name" value="N-ACETYLMURAMOYL-L-ALANINE AMIDASE AMID"/>
    <property type="match status" value="1"/>
</dbReference>
<comment type="catalytic activity">
    <reaction evidence="1">
        <text>Hydrolyzes the link between N-acetylmuramoyl residues and L-amino acid residues in certain cell-wall glycopeptides.</text>
        <dbReference type="EC" id="3.5.1.28"/>
    </reaction>
</comment>
<organism evidence="8 9">
    <name type="scientific">Mesobacillus campisalis</name>
    <dbReference type="NCBI Taxonomy" id="1408103"/>
    <lineage>
        <taxon>Bacteria</taxon>
        <taxon>Bacillati</taxon>
        <taxon>Bacillota</taxon>
        <taxon>Bacilli</taxon>
        <taxon>Bacillales</taxon>
        <taxon>Bacillaceae</taxon>
        <taxon>Mesobacillus</taxon>
    </lineage>
</organism>
<evidence type="ECO:0000313" key="9">
    <source>
        <dbReference type="Proteomes" id="UP000034166"/>
    </source>
</evidence>
<dbReference type="Proteomes" id="UP000034166">
    <property type="component" value="Unassembled WGS sequence"/>
</dbReference>
<dbReference type="EMBL" id="LAYY01000014">
    <property type="protein sequence ID" value="KKK37494.1"/>
    <property type="molecule type" value="Genomic_DNA"/>
</dbReference>
<evidence type="ECO:0000313" key="8">
    <source>
        <dbReference type="EMBL" id="KKK37494.1"/>
    </source>
</evidence>
<evidence type="ECO:0000256" key="1">
    <source>
        <dbReference type="ARBA" id="ARBA00001561"/>
    </source>
</evidence>
<dbReference type="AlphaFoldDB" id="A0A0M2SSE1"/>
<evidence type="ECO:0000256" key="2">
    <source>
        <dbReference type="ARBA" id="ARBA00011901"/>
    </source>
</evidence>
<dbReference type="GO" id="GO:0071555">
    <property type="term" value="P:cell wall organization"/>
    <property type="evidence" value="ECO:0007669"/>
    <property type="project" value="UniProtKB-KW"/>
</dbReference>
<evidence type="ECO:0000256" key="4">
    <source>
        <dbReference type="ARBA" id="ARBA00023316"/>
    </source>
</evidence>
<gene>
    <name evidence="8" type="ORF">WQ57_13710</name>
</gene>
<keyword evidence="4" id="KW-0961">Cell wall biogenesis/degradation</keyword>
<name>A0A0M2SSE1_9BACI</name>
<proteinExistence type="predicted"/>
<feature type="domain" description="N-acetylmuramoyl-L-alanine amidase" evidence="7">
    <location>
        <begin position="55"/>
        <end position="222"/>
    </location>
</feature>
<dbReference type="CDD" id="cd06583">
    <property type="entry name" value="PGRP"/>
    <property type="match status" value="1"/>
</dbReference>
<dbReference type="PANTHER" id="PTHR30417:SF1">
    <property type="entry name" value="N-ACETYLMURAMOYL-L-ALANINE AMIDASE AMID"/>
    <property type="match status" value="1"/>
</dbReference>
<dbReference type="EC" id="3.5.1.28" evidence="2"/>
<protein>
    <recommendedName>
        <fullName evidence="2">N-acetylmuramoyl-L-alanine amidase</fullName>
        <ecNumber evidence="2">3.5.1.28</ecNumber>
    </recommendedName>
    <alternativeName>
        <fullName evidence="6">Autolysin</fullName>
    </alternativeName>
    <alternativeName>
        <fullName evidence="5">Cell wall hydrolase</fullName>
    </alternativeName>
</protein>
<dbReference type="GO" id="GO:0008745">
    <property type="term" value="F:N-acetylmuramoyl-L-alanine amidase activity"/>
    <property type="evidence" value="ECO:0007669"/>
    <property type="project" value="UniProtKB-EC"/>
</dbReference>
<dbReference type="Gene3D" id="3.40.80.10">
    <property type="entry name" value="Peptidoglycan recognition protein-like"/>
    <property type="match status" value="1"/>
</dbReference>
<dbReference type="PROSITE" id="PS51257">
    <property type="entry name" value="PROKAR_LIPOPROTEIN"/>
    <property type="match status" value="1"/>
</dbReference>
<sequence>MKKALYFLFFLTAGCSVSEEVATYTAEDQVKGVSFIYEEELPAHVPGIPVTHSFLPGKNSKARTAPPTHIVIHFVSNALENPENPYVFEDIKNMFIDYEISSHYLITREGKIHQLVPESLAAFHAGSAGSLPHFPEYKNKLNDYSIGIELMGIGTESEMNMMVPPEIYHSLSPEHIGYTEEQYQALKTLTDDILSRNTQIKKDRSHIIGHSEYAPERKTDPGSLFNWSRLGL</sequence>
<dbReference type="SMART" id="SM00644">
    <property type="entry name" value="Ami_2"/>
    <property type="match status" value="1"/>
</dbReference>
<evidence type="ECO:0000256" key="6">
    <source>
        <dbReference type="ARBA" id="ARBA00032390"/>
    </source>
</evidence>
<keyword evidence="3" id="KW-0378">Hydrolase</keyword>
<comment type="caution">
    <text evidence="8">The sequence shown here is derived from an EMBL/GenBank/DDBJ whole genome shotgun (WGS) entry which is preliminary data.</text>
</comment>
<dbReference type="OrthoDB" id="66275at2"/>
<dbReference type="PATRIC" id="fig|1408103.3.peg.3080"/>
<dbReference type="GO" id="GO:0009254">
    <property type="term" value="P:peptidoglycan turnover"/>
    <property type="evidence" value="ECO:0007669"/>
    <property type="project" value="TreeGrafter"/>
</dbReference>
<dbReference type="InterPro" id="IPR002502">
    <property type="entry name" value="Amidase_domain"/>
</dbReference>
<dbReference type="SUPFAM" id="SSF55846">
    <property type="entry name" value="N-acetylmuramoyl-L-alanine amidase-like"/>
    <property type="match status" value="1"/>
</dbReference>
<evidence type="ECO:0000259" key="7">
    <source>
        <dbReference type="SMART" id="SM00644"/>
    </source>
</evidence>
<dbReference type="Pfam" id="PF01510">
    <property type="entry name" value="Amidase_2"/>
    <property type="match status" value="1"/>
</dbReference>
<dbReference type="InterPro" id="IPR036505">
    <property type="entry name" value="Amidase/PGRP_sf"/>
</dbReference>
<evidence type="ECO:0000256" key="5">
    <source>
        <dbReference type="ARBA" id="ARBA00030881"/>
    </source>
</evidence>
<dbReference type="GO" id="GO:0009253">
    <property type="term" value="P:peptidoglycan catabolic process"/>
    <property type="evidence" value="ECO:0007669"/>
    <property type="project" value="InterPro"/>
</dbReference>
<keyword evidence="9" id="KW-1185">Reference proteome</keyword>
<evidence type="ECO:0000256" key="3">
    <source>
        <dbReference type="ARBA" id="ARBA00022801"/>
    </source>
</evidence>